<keyword evidence="6" id="KW-0560">Oxidoreductase</keyword>
<keyword evidence="8" id="KW-1015">Disulfide bond</keyword>
<feature type="transmembrane region" description="Helical" evidence="10">
    <location>
        <begin position="23"/>
        <end position="41"/>
    </location>
</feature>
<organism evidence="12 13">
    <name type="scientific">Hymenobacter oligotrophus</name>
    <dbReference type="NCBI Taxonomy" id="2319843"/>
    <lineage>
        <taxon>Bacteria</taxon>
        <taxon>Pseudomonadati</taxon>
        <taxon>Bacteroidota</taxon>
        <taxon>Cytophagia</taxon>
        <taxon>Cytophagales</taxon>
        <taxon>Hymenobacteraceae</taxon>
        <taxon>Hymenobacter</taxon>
    </lineage>
</organism>
<evidence type="ECO:0000313" key="13">
    <source>
        <dbReference type="Proteomes" id="UP000262802"/>
    </source>
</evidence>
<reference evidence="12 13" key="1">
    <citation type="submission" date="2018-09" db="EMBL/GenBank/DDBJ databases">
        <title>Hymenobacter medium sp. nov., isolated from R2A medium.</title>
        <authorList>
            <person name="Yingchao G."/>
        </authorList>
    </citation>
    <scope>NUCLEOTIDE SEQUENCE [LARGE SCALE GENOMIC DNA]</scope>
    <source>
        <strain evidence="13">sh-6</strain>
    </source>
</reference>
<dbReference type="EMBL" id="CP032317">
    <property type="protein sequence ID" value="AYA36211.1"/>
    <property type="molecule type" value="Genomic_DNA"/>
</dbReference>
<evidence type="ECO:0000256" key="10">
    <source>
        <dbReference type="SAM" id="Phobius"/>
    </source>
</evidence>
<proteinExistence type="inferred from homology"/>
<name>A0A3B7R3I5_9BACT</name>
<keyword evidence="7 10" id="KW-0472">Membrane</keyword>
<comment type="subcellular location">
    <subcellularLocation>
        <location evidence="1">Membrane</location>
        <topology evidence="1">Multi-pass membrane protein</topology>
    </subcellularLocation>
</comment>
<feature type="domain" description="Vitamin K epoxide reductase" evidence="11">
    <location>
        <begin position="23"/>
        <end position="152"/>
    </location>
</feature>
<evidence type="ECO:0000313" key="12">
    <source>
        <dbReference type="EMBL" id="AYA36211.1"/>
    </source>
</evidence>
<keyword evidence="4" id="KW-0874">Quinone</keyword>
<dbReference type="KEGG" id="hyh:D3Y59_03505"/>
<keyword evidence="9" id="KW-0676">Redox-active center</keyword>
<dbReference type="InterPro" id="IPR038354">
    <property type="entry name" value="VKOR_sf"/>
</dbReference>
<accession>A0A3B7R3I5</accession>
<evidence type="ECO:0000259" key="11">
    <source>
        <dbReference type="Pfam" id="PF07884"/>
    </source>
</evidence>
<keyword evidence="13" id="KW-1185">Reference proteome</keyword>
<evidence type="ECO:0000256" key="3">
    <source>
        <dbReference type="ARBA" id="ARBA00022692"/>
    </source>
</evidence>
<dbReference type="AlphaFoldDB" id="A0A3B7R3I5"/>
<dbReference type="Proteomes" id="UP000262802">
    <property type="component" value="Chromosome"/>
</dbReference>
<gene>
    <name evidence="12" type="ORF">D3Y59_03505</name>
</gene>
<comment type="similarity">
    <text evidence="2">Belongs to the VKOR family.</text>
</comment>
<evidence type="ECO:0000256" key="6">
    <source>
        <dbReference type="ARBA" id="ARBA00023002"/>
    </source>
</evidence>
<dbReference type="Pfam" id="PF07884">
    <property type="entry name" value="VKOR"/>
    <property type="match status" value="1"/>
</dbReference>
<keyword evidence="3 10" id="KW-0812">Transmembrane</keyword>
<sequence length="175" mass="19030">MDPHQLSQELRLEKTPDLTRRRWIIGLSLLGAALGQIVTLYQTGIIKHLPDPPLDVFDSDKVDASNYAYKRLDTPDAAGMIVTYGITTALASAGGKSRALNKPWLPLLMGGKILSDVLTNMKLAQEEWAENKKLCFYCQVANIASLASLALAMPEAIRALKNLQKGTGPNSVAQV</sequence>
<dbReference type="GO" id="GO:0016020">
    <property type="term" value="C:membrane"/>
    <property type="evidence" value="ECO:0007669"/>
    <property type="project" value="UniProtKB-SubCell"/>
</dbReference>
<evidence type="ECO:0000256" key="1">
    <source>
        <dbReference type="ARBA" id="ARBA00004141"/>
    </source>
</evidence>
<evidence type="ECO:0000256" key="2">
    <source>
        <dbReference type="ARBA" id="ARBA00006214"/>
    </source>
</evidence>
<dbReference type="GO" id="GO:0048038">
    <property type="term" value="F:quinone binding"/>
    <property type="evidence" value="ECO:0007669"/>
    <property type="project" value="UniProtKB-KW"/>
</dbReference>
<dbReference type="OrthoDB" id="853192at2"/>
<evidence type="ECO:0000256" key="9">
    <source>
        <dbReference type="ARBA" id="ARBA00023284"/>
    </source>
</evidence>
<dbReference type="Gene3D" id="1.20.1440.130">
    <property type="entry name" value="VKOR domain"/>
    <property type="match status" value="1"/>
</dbReference>
<protein>
    <submittedName>
        <fullName evidence="12">Vitamin K epoxide reductase</fullName>
    </submittedName>
</protein>
<evidence type="ECO:0000256" key="7">
    <source>
        <dbReference type="ARBA" id="ARBA00023136"/>
    </source>
</evidence>
<keyword evidence="5 10" id="KW-1133">Transmembrane helix</keyword>
<evidence type="ECO:0000256" key="8">
    <source>
        <dbReference type="ARBA" id="ARBA00023157"/>
    </source>
</evidence>
<dbReference type="GO" id="GO:0016491">
    <property type="term" value="F:oxidoreductase activity"/>
    <property type="evidence" value="ECO:0007669"/>
    <property type="project" value="UniProtKB-KW"/>
</dbReference>
<evidence type="ECO:0000256" key="4">
    <source>
        <dbReference type="ARBA" id="ARBA00022719"/>
    </source>
</evidence>
<dbReference type="InterPro" id="IPR012932">
    <property type="entry name" value="VKOR"/>
</dbReference>
<dbReference type="RefSeq" id="WP_119443798.1">
    <property type="nucleotide sequence ID" value="NZ_CP032317.1"/>
</dbReference>
<evidence type="ECO:0000256" key="5">
    <source>
        <dbReference type="ARBA" id="ARBA00022989"/>
    </source>
</evidence>